<dbReference type="AlphaFoldDB" id="A0AA95NJQ7"/>
<keyword evidence="2" id="KW-1185">Reference proteome</keyword>
<sequence length="371" mass="41318">MSGLAPRADLALWALKHPERLPTLDVPRWELLIRQARRADVLARVAARLQAHGLLEAVPAAPRSHLQTALTLARAQAGEVRREAMLICAALSQLDIPLIFLKGAAYVLAGLPAAEGRLFSDTDILVPRQSIQAVEGHLMMHGWMGGHHDDYDQHYYRVWMHELPPMEHVQRHTVLDVHHNILPLTTRHPPDAALLLRDARRVESCPGASVLAPPDMVLHSMTHLFHNDDLSHGLRDLSDLDALLRHFSALPGFWEQLLARAAALGLQRSLHYGAWATQTFFDTPMPADFAAHCRGMGPSWPVSTWMPMLWRRGLRTPHASAALPGTGPAQLALYMRAHWLRMPPLMLARHLSVKAWKRLTPDKPAPATAAP</sequence>
<gene>
    <name evidence="1" type="ORF">PFX98_09010</name>
</gene>
<evidence type="ECO:0000313" key="1">
    <source>
        <dbReference type="EMBL" id="WIT13743.1"/>
    </source>
</evidence>
<protein>
    <submittedName>
        <fullName evidence="1">Nucleotidyltransferase family protein</fullName>
    </submittedName>
</protein>
<dbReference type="Proteomes" id="UP001177769">
    <property type="component" value="Chromosome"/>
</dbReference>
<dbReference type="Pfam" id="PF14907">
    <property type="entry name" value="NTP_transf_5"/>
    <property type="match status" value="1"/>
</dbReference>
<dbReference type="KEGG" id="pais:PFX98_09010"/>
<proteinExistence type="predicted"/>
<name>A0AA95NJQ7_9BURK</name>
<dbReference type="RefSeq" id="WP_285234863.1">
    <property type="nucleotide sequence ID" value="NZ_CP116346.1"/>
</dbReference>
<dbReference type="EMBL" id="CP116346">
    <property type="protein sequence ID" value="WIT13743.1"/>
    <property type="molecule type" value="Genomic_DNA"/>
</dbReference>
<dbReference type="InterPro" id="IPR039498">
    <property type="entry name" value="NTP_transf_5"/>
</dbReference>
<reference evidence="1" key="1">
    <citation type="submission" date="2023-01" db="EMBL/GenBank/DDBJ databases">
        <title>Whole genome sequence of Paucibacter sp. S2-9 isolated from pond sediment.</title>
        <authorList>
            <person name="Jung J.Y."/>
        </authorList>
    </citation>
    <scope>NUCLEOTIDE SEQUENCE</scope>
    <source>
        <strain evidence="1">S2-9</strain>
    </source>
</reference>
<organism evidence="1 2">
    <name type="scientific">Paucibacter sediminis</name>
    <dbReference type="NCBI Taxonomy" id="3019553"/>
    <lineage>
        <taxon>Bacteria</taxon>
        <taxon>Pseudomonadati</taxon>
        <taxon>Pseudomonadota</taxon>
        <taxon>Betaproteobacteria</taxon>
        <taxon>Burkholderiales</taxon>
        <taxon>Sphaerotilaceae</taxon>
        <taxon>Roseateles</taxon>
    </lineage>
</organism>
<accession>A0AA95NJQ7</accession>
<evidence type="ECO:0000313" key="2">
    <source>
        <dbReference type="Proteomes" id="UP001177769"/>
    </source>
</evidence>